<comment type="caution">
    <text evidence="2">The sequence shown here is derived from an EMBL/GenBank/DDBJ whole genome shotgun (WGS) entry which is preliminary data.</text>
</comment>
<keyword evidence="1" id="KW-0812">Transmembrane</keyword>
<protein>
    <submittedName>
        <fullName evidence="2">Uncharacterized protein</fullName>
    </submittedName>
</protein>
<gene>
    <name evidence="2" type="ORF">ACN38_g6154</name>
</gene>
<feature type="transmembrane region" description="Helical" evidence="1">
    <location>
        <begin position="43"/>
        <end position="63"/>
    </location>
</feature>
<reference evidence="2 3" key="1">
    <citation type="submission" date="2015-08" db="EMBL/GenBank/DDBJ databases">
        <title>Genome sequencing of Penicillium nordicum.</title>
        <authorList>
            <person name="Nguyen H.D."/>
            <person name="Seifert K.A."/>
        </authorList>
    </citation>
    <scope>NUCLEOTIDE SEQUENCE [LARGE SCALE GENOMIC DNA]</scope>
    <source>
        <strain evidence="2 3">DAOMC 185683</strain>
    </source>
</reference>
<name>A0A0M9WFJ7_9EURO</name>
<evidence type="ECO:0000313" key="3">
    <source>
        <dbReference type="Proteomes" id="UP000037696"/>
    </source>
</evidence>
<organism evidence="2 3">
    <name type="scientific">Penicillium nordicum</name>
    <dbReference type="NCBI Taxonomy" id="229535"/>
    <lineage>
        <taxon>Eukaryota</taxon>
        <taxon>Fungi</taxon>
        <taxon>Dikarya</taxon>
        <taxon>Ascomycota</taxon>
        <taxon>Pezizomycotina</taxon>
        <taxon>Eurotiomycetes</taxon>
        <taxon>Eurotiomycetidae</taxon>
        <taxon>Eurotiales</taxon>
        <taxon>Aspergillaceae</taxon>
        <taxon>Penicillium</taxon>
    </lineage>
</organism>
<evidence type="ECO:0000313" key="2">
    <source>
        <dbReference type="EMBL" id="KOS42935.1"/>
    </source>
</evidence>
<accession>A0A0M9WFJ7</accession>
<keyword evidence="1" id="KW-1133">Transmembrane helix</keyword>
<dbReference type="AlphaFoldDB" id="A0A0M9WFJ7"/>
<keyword evidence="3" id="KW-1185">Reference proteome</keyword>
<sequence length="76" mass="8562">MSRGRSCMAGFDMNFFSACKALTADTGILQLIEMSSQPLMRPLHVFLVDCLVFFLGLFLCINFDFSEIMLYSVFGC</sequence>
<proteinExistence type="predicted"/>
<evidence type="ECO:0000256" key="1">
    <source>
        <dbReference type="SAM" id="Phobius"/>
    </source>
</evidence>
<dbReference type="Proteomes" id="UP000037696">
    <property type="component" value="Unassembled WGS sequence"/>
</dbReference>
<dbReference type="EMBL" id="LHQQ01000093">
    <property type="protein sequence ID" value="KOS42935.1"/>
    <property type="molecule type" value="Genomic_DNA"/>
</dbReference>
<keyword evidence="1" id="KW-0472">Membrane</keyword>